<dbReference type="Proteomes" id="UP000886042">
    <property type="component" value="Unassembled WGS sequence"/>
</dbReference>
<proteinExistence type="predicted"/>
<sequence>MNKELAHALTSLLGSEYMITDPKECDYFSQDVYAQSDFTAQAVIAPENLEQLSAAVRLVTHAGYSLFPRGGGLSYTGGYLPSTAKAVSLDTSRMNRVIELNRRDMYVRVEAGCTWADIHKALRGT</sequence>
<keyword evidence="1" id="KW-0274">FAD</keyword>
<keyword evidence="1" id="KW-0285">Flavoprotein</keyword>
<dbReference type="EMBL" id="DRMN01000193">
    <property type="protein sequence ID" value="HFB54850.1"/>
    <property type="molecule type" value="Genomic_DNA"/>
</dbReference>
<dbReference type="InterPro" id="IPR016166">
    <property type="entry name" value="FAD-bd_PCMH"/>
</dbReference>
<evidence type="ECO:0000259" key="2">
    <source>
        <dbReference type="PROSITE" id="PS51387"/>
    </source>
</evidence>
<dbReference type="InterPro" id="IPR016169">
    <property type="entry name" value="FAD-bd_PCMH_sub2"/>
</dbReference>
<evidence type="ECO:0000256" key="1">
    <source>
        <dbReference type="ARBA" id="ARBA00022827"/>
    </source>
</evidence>
<dbReference type="Pfam" id="PF01565">
    <property type="entry name" value="FAD_binding_4"/>
    <property type="match status" value="1"/>
</dbReference>
<accession>A0A7C3FZ46</accession>
<gene>
    <name evidence="3" type="ORF">ENJ46_02910</name>
</gene>
<feature type="non-terminal residue" evidence="3">
    <location>
        <position position="125"/>
    </location>
</feature>
<dbReference type="InterPro" id="IPR036318">
    <property type="entry name" value="FAD-bd_PCMH-like_sf"/>
</dbReference>
<feature type="domain" description="FAD-binding PCMH-type" evidence="2">
    <location>
        <begin position="36"/>
        <end position="125"/>
    </location>
</feature>
<evidence type="ECO:0000313" key="3">
    <source>
        <dbReference type="EMBL" id="HFB54850.1"/>
    </source>
</evidence>
<dbReference type="PANTHER" id="PTHR11748">
    <property type="entry name" value="D-LACTATE DEHYDROGENASE"/>
    <property type="match status" value="1"/>
</dbReference>
<dbReference type="SUPFAM" id="SSF56176">
    <property type="entry name" value="FAD-binding/transporter-associated domain-like"/>
    <property type="match status" value="1"/>
</dbReference>
<dbReference type="AlphaFoldDB" id="A0A7C3FZ46"/>
<protein>
    <submittedName>
        <fullName evidence="3">FAD-binding oxidoreductase</fullName>
    </submittedName>
</protein>
<dbReference type="PROSITE" id="PS51387">
    <property type="entry name" value="FAD_PCMH"/>
    <property type="match status" value="1"/>
</dbReference>
<comment type="caution">
    <text evidence="3">The sequence shown here is derived from an EMBL/GenBank/DDBJ whole genome shotgun (WGS) entry which is preliminary data.</text>
</comment>
<organism evidence="3">
    <name type="scientific">Hellea balneolensis</name>
    <dbReference type="NCBI Taxonomy" id="287478"/>
    <lineage>
        <taxon>Bacteria</taxon>
        <taxon>Pseudomonadati</taxon>
        <taxon>Pseudomonadota</taxon>
        <taxon>Alphaproteobacteria</taxon>
        <taxon>Maricaulales</taxon>
        <taxon>Robiginitomaculaceae</taxon>
        <taxon>Hellea</taxon>
    </lineage>
</organism>
<dbReference type="GO" id="GO:0071949">
    <property type="term" value="F:FAD binding"/>
    <property type="evidence" value="ECO:0007669"/>
    <property type="project" value="InterPro"/>
</dbReference>
<name>A0A7C3FZ46_9PROT</name>
<dbReference type="InterPro" id="IPR006094">
    <property type="entry name" value="Oxid_FAD_bind_N"/>
</dbReference>
<reference evidence="3" key="1">
    <citation type="journal article" date="2020" name="mSystems">
        <title>Genome- and Community-Level Interaction Insights into Carbon Utilization and Element Cycling Functions of Hydrothermarchaeota in Hydrothermal Sediment.</title>
        <authorList>
            <person name="Zhou Z."/>
            <person name="Liu Y."/>
            <person name="Xu W."/>
            <person name="Pan J."/>
            <person name="Luo Z.H."/>
            <person name="Li M."/>
        </authorList>
    </citation>
    <scope>NUCLEOTIDE SEQUENCE [LARGE SCALE GENOMIC DNA]</scope>
    <source>
        <strain evidence="3">HyVt-489</strain>
    </source>
</reference>
<dbReference type="Gene3D" id="3.30.465.10">
    <property type="match status" value="1"/>
</dbReference>